<evidence type="ECO:0000313" key="2">
    <source>
        <dbReference type="Proteomes" id="UP001265983"/>
    </source>
</evidence>
<keyword evidence="2" id="KW-1185">Reference proteome</keyword>
<proteinExistence type="predicted"/>
<evidence type="ECO:0000313" key="1">
    <source>
        <dbReference type="EMBL" id="MDT9411961.1"/>
    </source>
</evidence>
<dbReference type="InterPro" id="IPR011051">
    <property type="entry name" value="RmlC_Cupin_sf"/>
</dbReference>
<dbReference type="InterPro" id="IPR014710">
    <property type="entry name" value="RmlC-like_jellyroll"/>
</dbReference>
<dbReference type="RefSeq" id="WP_315644653.1">
    <property type="nucleotide sequence ID" value="NZ_JARUHM010000015.1"/>
</dbReference>
<dbReference type="EMBL" id="JARUHM010000015">
    <property type="protein sequence ID" value="MDT9411961.1"/>
    <property type="molecule type" value="Genomic_DNA"/>
</dbReference>
<organism evidence="1 2">
    <name type="scientific">Corynebacterium rouxii</name>
    <dbReference type="NCBI Taxonomy" id="2719119"/>
    <lineage>
        <taxon>Bacteria</taxon>
        <taxon>Bacillati</taxon>
        <taxon>Actinomycetota</taxon>
        <taxon>Actinomycetes</taxon>
        <taxon>Mycobacteriales</taxon>
        <taxon>Corynebacteriaceae</taxon>
        <taxon>Corynebacterium</taxon>
    </lineage>
</organism>
<accession>A0ABU3PQ68</accession>
<name>A0ABU3PQ68_9CORY</name>
<dbReference type="SUPFAM" id="SSF51182">
    <property type="entry name" value="RmlC-like cupins"/>
    <property type="match status" value="1"/>
</dbReference>
<protein>
    <submittedName>
        <fullName evidence="1">Uncharacterized protein</fullName>
    </submittedName>
</protein>
<dbReference type="Proteomes" id="UP001265983">
    <property type="component" value="Unassembled WGS sequence"/>
</dbReference>
<sequence length="225" mass="25486">MKPQHDNASYKRFCEAARKALEQEANQLQGCGFEQLAFLEARWHPNGFAVFHIHEDHDLGNLRLHIWPDTARVNRPGGAPIHTHAWHLCSRVLSGTYTETIYEEVNSGTGSGKRYHRGTINYLEDRNSITNSGDSLLRPAFKMKATERKYHEVLAGVPHETYISEGEFTATILITSPPILEKVHVYSPEEITPSNYHRPTLTSDEKVRLLHHLGWKTALPKGGAE</sequence>
<comment type="caution">
    <text evidence="1">The sequence shown here is derived from an EMBL/GenBank/DDBJ whole genome shotgun (WGS) entry which is preliminary data.</text>
</comment>
<gene>
    <name evidence="1" type="ORF">P8T80_11390</name>
</gene>
<dbReference type="Gene3D" id="2.60.120.10">
    <property type="entry name" value="Jelly Rolls"/>
    <property type="match status" value="1"/>
</dbReference>
<reference evidence="1 2" key="1">
    <citation type="submission" date="2023-03" db="EMBL/GenBank/DDBJ databases">
        <title>Whole genome sequence of the first Corynebacterium rouxii strains isolated in Brazil: a recent member of Corynebacterium diphtheriae complex.</title>
        <authorList>
            <person name="Vieira V."/>
            <person name="Ramos J.N."/>
            <person name="Araujo M.R.B."/>
            <person name="Baio P.V."/>
            <person name="Sant'Anna L.O."/>
            <person name="Veras J.F.C."/>
            <person name="Vieira E.M.D."/>
            <person name="Sousa M.A.B."/>
            <person name="Camargo C.H."/>
            <person name="Sacchi C.T."/>
            <person name="Campos K.R."/>
            <person name="Santos M.B.N."/>
            <person name="Bokermann S."/>
            <person name="Alvim L.B."/>
            <person name="Santos L.S."/>
            <person name="Mattos-Guaraldi A.L."/>
        </authorList>
    </citation>
    <scope>NUCLEOTIDE SEQUENCE [LARGE SCALE GENOMIC DNA]</scope>
    <source>
        <strain evidence="1 2">70862</strain>
    </source>
</reference>